<dbReference type="PANTHER" id="PTHR24356">
    <property type="entry name" value="SERINE/THREONINE-PROTEIN KINASE"/>
    <property type="match status" value="1"/>
</dbReference>
<dbReference type="eggNOG" id="KOG0598">
    <property type="taxonomic scope" value="Eukaryota"/>
</dbReference>
<organism evidence="13">
    <name type="scientific">Pseudogymnoascus destructans</name>
    <dbReference type="NCBI Taxonomy" id="655981"/>
    <lineage>
        <taxon>Eukaryota</taxon>
        <taxon>Fungi</taxon>
        <taxon>Dikarya</taxon>
        <taxon>Ascomycota</taxon>
        <taxon>Pezizomycotina</taxon>
        <taxon>Leotiomycetes</taxon>
        <taxon>Thelebolales</taxon>
        <taxon>Thelebolaceae</taxon>
        <taxon>Pseudogymnoascus</taxon>
    </lineage>
</organism>
<dbReference type="GeneID" id="36290751"/>
<dbReference type="PANTHER" id="PTHR24356:SF422">
    <property type="entry name" value="PROTEIN KINASE DOMAIN-CONTAINING PROTEIN"/>
    <property type="match status" value="1"/>
</dbReference>
<dbReference type="RefSeq" id="XP_024320793.1">
    <property type="nucleotide sequence ID" value="XM_024471273.1"/>
</dbReference>
<feature type="domain" description="Protein kinase" evidence="11">
    <location>
        <begin position="20"/>
        <end position="275"/>
    </location>
</feature>
<evidence type="ECO:0000259" key="11">
    <source>
        <dbReference type="PROSITE" id="PS50011"/>
    </source>
</evidence>
<keyword evidence="2" id="KW-0723">Serine/threonine-protein kinase</keyword>
<evidence type="ECO:0000256" key="2">
    <source>
        <dbReference type="ARBA" id="ARBA00022527"/>
    </source>
</evidence>
<comment type="catalytic activity">
    <reaction evidence="8">
        <text>L-seryl-[protein] + ATP = O-phospho-L-seryl-[protein] + ADP + H(+)</text>
        <dbReference type="Rhea" id="RHEA:17989"/>
        <dbReference type="Rhea" id="RHEA-COMP:9863"/>
        <dbReference type="Rhea" id="RHEA-COMP:11604"/>
        <dbReference type="ChEBI" id="CHEBI:15378"/>
        <dbReference type="ChEBI" id="CHEBI:29999"/>
        <dbReference type="ChEBI" id="CHEBI:30616"/>
        <dbReference type="ChEBI" id="CHEBI:83421"/>
        <dbReference type="ChEBI" id="CHEBI:456216"/>
        <dbReference type="EC" id="2.7.11.1"/>
    </reaction>
</comment>
<accession>A0A177A326</accession>
<keyword evidence="3" id="KW-0808">Transferase</keyword>
<dbReference type="InterPro" id="IPR008271">
    <property type="entry name" value="Ser/Thr_kinase_AS"/>
</dbReference>
<feature type="compositionally biased region" description="Low complexity" evidence="10">
    <location>
        <begin position="381"/>
        <end position="390"/>
    </location>
</feature>
<feature type="region of interest" description="Disordered" evidence="10">
    <location>
        <begin position="371"/>
        <end position="526"/>
    </location>
</feature>
<evidence type="ECO:0000313" key="13">
    <source>
        <dbReference type="EMBL" id="OAF55493.1"/>
    </source>
</evidence>
<dbReference type="PROSITE" id="PS00107">
    <property type="entry name" value="PROTEIN_KINASE_ATP"/>
    <property type="match status" value="1"/>
</dbReference>
<dbReference type="PROSITE" id="PS00108">
    <property type="entry name" value="PROTEIN_KINASE_ST"/>
    <property type="match status" value="1"/>
</dbReference>
<feature type="region of interest" description="Disordered" evidence="10">
    <location>
        <begin position="551"/>
        <end position="593"/>
    </location>
</feature>
<dbReference type="AlphaFoldDB" id="A0A177A326"/>
<evidence type="ECO:0000256" key="9">
    <source>
        <dbReference type="PROSITE-ProRule" id="PRU10141"/>
    </source>
</evidence>
<reference evidence="13" key="1">
    <citation type="submission" date="2016-03" db="EMBL/GenBank/DDBJ databases">
        <title>Updated assembly of Pseudogymnoascus destructans, the fungus causing white-nose syndrome of bats.</title>
        <authorList>
            <person name="Palmer J.M."/>
            <person name="Drees K.P."/>
            <person name="Foster J.T."/>
            <person name="Lindner D.L."/>
        </authorList>
    </citation>
    <scope>NUCLEOTIDE SEQUENCE [LARGE SCALE GENOMIC DNA]</scope>
    <source>
        <strain evidence="13">20631-21</strain>
    </source>
</reference>
<dbReference type="GO" id="GO:0004674">
    <property type="term" value="F:protein serine/threonine kinase activity"/>
    <property type="evidence" value="ECO:0007669"/>
    <property type="project" value="UniProtKB-KW"/>
</dbReference>
<evidence type="ECO:0000256" key="5">
    <source>
        <dbReference type="ARBA" id="ARBA00022777"/>
    </source>
</evidence>
<dbReference type="CDD" id="cd05578">
    <property type="entry name" value="STKc_Yank1"/>
    <property type="match status" value="1"/>
</dbReference>
<evidence type="ECO:0000259" key="12">
    <source>
        <dbReference type="PROSITE" id="PS51285"/>
    </source>
</evidence>
<dbReference type="EC" id="2.7.11.1" evidence="1"/>
<dbReference type="SUPFAM" id="SSF56112">
    <property type="entry name" value="Protein kinase-like (PK-like)"/>
    <property type="match status" value="1"/>
</dbReference>
<dbReference type="GO" id="GO:0005524">
    <property type="term" value="F:ATP binding"/>
    <property type="evidence" value="ECO:0007669"/>
    <property type="project" value="UniProtKB-UniRule"/>
</dbReference>
<feature type="compositionally biased region" description="Low complexity" evidence="10">
    <location>
        <begin position="503"/>
        <end position="518"/>
    </location>
</feature>
<dbReference type="GO" id="GO:0035556">
    <property type="term" value="P:intracellular signal transduction"/>
    <property type="evidence" value="ECO:0007669"/>
    <property type="project" value="TreeGrafter"/>
</dbReference>
<dbReference type="VEuPathDB" id="FungiDB:GMDG_01762"/>
<dbReference type="InterPro" id="IPR050236">
    <property type="entry name" value="Ser_Thr_kinase_AGC"/>
</dbReference>
<feature type="domain" description="AGC-kinase C-terminal" evidence="12">
    <location>
        <begin position="276"/>
        <end position="367"/>
    </location>
</feature>
<evidence type="ECO:0000256" key="3">
    <source>
        <dbReference type="ARBA" id="ARBA00022679"/>
    </source>
</evidence>
<dbReference type="Gene3D" id="3.30.200.20">
    <property type="entry name" value="Phosphorylase Kinase, domain 1"/>
    <property type="match status" value="1"/>
</dbReference>
<dbReference type="Gene3D" id="1.10.510.10">
    <property type="entry name" value="Transferase(Phosphotransferase) domain 1"/>
    <property type="match status" value="1"/>
</dbReference>
<evidence type="ECO:0000256" key="6">
    <source>
        <dbReference type="ARBA" id="ARBA00022840"/>
    </source>
</evidence>
<feature type="compositionally biased region" description="Polar residues" evidence="10">
    <location>
        <begin position="391"/>
        <end position="406"/>
    </location>
</feature>
<dbReference type="InterPro" id="IPR000961">
    <property type="entry name" value="AGC-kinase_C"/>
</dbReference>
<feature type="region of interest" description="Disordered" evidence="10">
    <location>
        <begin position="318"/>
        <end position="337"/>
    </location>
</feature>
<dbReference type="OrthoDB" id="354826at2759"/>
<proteinExistence type="predicted"/>
<name>A0A177A326_9PEZI</name>
<keyword evidence="5" id="KW-0418">Kinase</keyword>
<evidence type="ECO:0000256" key="8">
    <source>
        <dbReference type="ARBA" id="ARBA00048679"/>
    </source>
</evidence>
<gene>
    <name evidence="13" type="ORF">VC83_07707</name>
</gene>
<dbReference type="Proteomes" id="UP000077154">
    <property type="component" value="Unassembled WGS sequence"/>
</dbReference>
<comment type="catalytic activity">
    <reaction evidence="7">
        <text>L-threonyl-[protein] + ATP = O-phospho-L-threonyl-[protein] + ADP + H(+)</text>
        <dbReference type="Rhea" id="RHEA:46608"/>
        <dbReference type="Rhea" id="RHEA-COMP:11060"/>
        <dbReference type="Rhea" id="RHEA-COMP:11605"/>
        <dbReference type="ChEBI" id="CHEBI:15378"/>
        <dbReference type="ChEBI" id="CHEBI:30013"/>
        <dbReference type="ChEBI" id="CHEBI:30616"/>
        <dbReference type="ChEBI" id="CHEBI:61977"/>
        <dbReference type="ChEBI" id="CHEBI:456216"/>
        <dbReference type="EC" id="2.7.11.1"/>
    </reaction>
</comment>
<dbReference type="PROSITE" id="PS51285">
    <property type="entry name" value="AGC_KINASE_CTER"/>
    <property type="match status" value="1"/>
</dbReference>
<evidence type="ECO:0000256" key="4">
    <source>
        <dbReference type="ARBA" id="ARBA00022741"/>
    </source>
</evidence>
<protein>
    <recommendedName>
        <fullName evidence="1">non-specific serine/threonine protein kinase</fullName>
        <ecNumber evidence="1">2.7.11.1</ecNumber>
    </recommendedName>
</protein>
<evidence type="ECO:0000256" key="1">
    <source>
        <dbReference type="ARBA" id="ARBA00012513"/>
    </source>
</evidence>
<dbReference type="InterPro" id="IPR000719">
    <property type="entry name" value="Prot_kinase_dom"/>
</dbReference>
<feature type="binding site" evidence="9">
    <location>
        <position position="53"/>
    </location>
    <ligand>
        <name>ATP</name>
        <dbReference type="ChEBI" id="CHEBI:30616"/>
    </ligand>
</feature>
<evidence type="ECO:0000256" key="10">
    <source>
        <dbReference type="SAM" id="MobiDB-lite"/>
    </source>
</evidence>
<dbReference type="SMART" id="SM00220">
    <property type="entry name" value="S_TKc"/>
    <property type="match status" value="1"/>
</dbReference>
<keyword evidence="4 9" id="KW-0547">Nucleotide-binding</keyword>
<dbReference type="FunFam" id="1.10.510.10:FF:000469">
    <property type="entry name" value="Serine/threonine-protein kinase 32B"/>
    <property type="match status" value="1"/>
</dbReference>
<evidence type="ECO:0000256" key="7">
    <source>
        <dbReference type="ARBA" id="ARBA00047899"/>
    </source>
</evidence>
<feature type="compositionally biased region" description="Polar residues" evidence="10">
    <location>
        <begin position="450"/>
        <end position="459"/>
    </location>
</feature>
<dbReference type="Pfam" id="PF00069">
    <property type="entry name" value="Pkinase"/>
    <property type="match status" value="1"/>
</dbReference>
<dbReference type="PROSITE" id="PS50011">
    <property type="entry name" value="PROTEIN_KINASE_DOM"/>
    <property type="match status" value="1"/>
</dbReference>
<dbReference type="EMBL" id="KV441408">
    <property type="protein sequence ID" value="OAF55493.1"/>
    <property type="molecule type" value="Genomic_DNA"/>
</dbReference>
<feature type="compositionally biased region" description="Basic and acidic residues" evidence="10">
    <location>
        <begin position="582"/>
        <end position="593"/>
    </location>
</feature>
<feature type="compositionally biased region" description="Low complexity" evidence="10">
    <location>
        <begin position="423"/>
        <end position="432"/>
    </location>
</feature>
<keyword evidence="6 9" id="KW-0067">ATP-binding</keyword>
<dbReference type="FunFam" id="3.30.200.20:FF:000354">
    <property type="entry name" value="AGC/YANK protein kinase"/>
    <property type="match status" value="1"/>
</dbReference>
<dbReference type="InterPro" id="IPR017441">
    <property type="entry name" value="Protein_kinase_ATP_BS"/>
</dbReference>
<dbReference type="InterPro" id="IPR011009">
    <property type="entry name" value="Kinase-like_dom_sf"/>
</dbReference>
<sequence>MGASQSTTYAPGDDVGLNHFTLGRVVGKGAFGKVRIVEHKYTKLTFALKYIRKDDIVRTESVRNIIRERRMLEHLNHPFICNLRYSFQDTQYMYLVVDLMSGGDLRFHIARKSFTEDAVKFWIAELGCALKYIHKQGIIHRDVKPDNVLLDSEGHIHLADFNVASDYTPRKPLTSKSGSQPYLSPEVWAGTGYGPAADWWSLGVLFYECIYNKRPFDTHSAKGLGELIMNANPSFPVTSPPVTMPCMHAVSSALEPDPTKRLGATWQSFIDNPFFRSVDFEALERKEIEPVFVPSKDKTNFDATYDLEELLLEEAPLEARTRRQKPREPLAEGATDKEIREDELYRMIETGFMPFDYTLAAYTRFQEADDAAFRSRPPPQSSTTTPGSTPCNSETTPSTTMRSKSPGSGGPTGHRRTPSISVNGNGTPINSNGSGGGGGPSNGYTNPNGHGSSPPSNLNAPVRLVSSKNGGYRVFSTTNPYDVPHVPHVPPPQAGAKNRANESASRLASQSSSSRMASKGGGLQVTLGETGSWSELAKRDTTLLADAKDVGDSGAQGVAGAGKPNGMLGFLSRKKGRGHSPKPQEKGVLGKEGARVVISQG</sequence>